<proteinExistence type="predicted"/>
<dbReference type="Proteomes" id="UP000826656">
    <property type="component" value="Unassembled WGS sequence"/>
</dbReference>
<keyword evidence="2" id="KW-1185">Reference proteome</keyword>
<gene>
    <name evidence="1" type="ORF">KY290_028336</name>
</gene>
<reference evidence="1 2" key="1">
    <citation type="journal article" date="2021" name="bioRxiv">
        <title>Chromosome-scale and haplotype-resolved genome assembly of a tetraploid potato cultivar.</title>
        <authorList>
            <person name="Sun H."/>
            <person name="Jiao W.-B."/>
            <person name="Krause K."/>
            <person name="Campoy J.A."/>
            <person name="Goel M."/>
            <person name="Folz-Donahue K."/>
            <person name="Kukat C."/>
            <person name="Huettel B."/>
            <person name="Schneeberger K."/>
        </authorList>
    </citation>
    <scope>NUCLEOTIDE SEQUENCE [LARGE SCALE GENOMIC DNA]</scope>
    <source>
        <strain evidence="1">SolTubOtavaFocal</strain>
        <tissue evidence="1">Leaves</tissue>
    </source>
</reference>
<organism evidence="1 2">
    <name type="scientific">Solanum tuberosum</name>
    <name type="common">Potato</name>
    <dbReference type="NCBI Taxonomy" id="4113"/>
    <lineage>
        <taxon>Eukaryota</taxon>
        <taxon>Viridiplantae</taxon>
        <taxon>Streptophyta</taxon>
        <taxon>Embryophyta</taxon>
        <taxon>Tracheophyta</taxon>
        <taxon>Spermatophyta</taxon>
        <taxon>Magnoliopsida</taxon>
        <taxon>eudicotyledons</taxon>
        <taxon>Gunneridae</taxon>
        <taxon>Pentapetalae</taxon>
        <taxon>asterids</taxon>
        <taxon>lamiids</taxon>
        <taxon>Solanales</taxon>
        <taxon>Solanaceae</taxon>
        <taxon>Solanoideae</taxon>
        <taxon>Solaneae</taxon>
        <taxon>Solanum</taxon>
    </lineage>
</organism>
<evidence type="ECO:0008006" key="3">
    <source>
        <dbReference type="Google" id="ProtNLM"/>
    </source>
</evidence>
<name>A0ABQ7UI13_SOLTU</name>
<protein>
    <recommendedName>
        <fullName evidence="3">Peroxidase</fullName>
    </recommendedName>
</protein>
<evidence type="ECO:0000313" key="1">
    <source>
        <dbReference type="EMBL" id="KAH0749104.1"/>
    </source>
</evidence>
<comment type="caution">
    <text evidence="1">The sequence shown here is derived from an EMBL/GenBank/DDBJ whole genome shotgun (WGS) entry which is preliminary data.</text>
</comment>
<dbReference type="SUPFAM" id="SSF48113">
    <property type="entry name" value="Heme-dependent peroxidases"/>
    <property type="match status" value="1"/>
</dbReference>
<evidence type="ECO:0000313" key="2">
    <source>
        <dbReference type="Proteomes" id="UP000826656"/>
    </source>
</evidence>
<dbReference type="Gene3D" id="1.10.520.10">
    <property type="match status" value="1"/>
</dbReference>
<dbReference type="InterPro" id="IPR010255">
    <property type="entry name" value="Haem_peroxidase_sf"/>
</dbReference>
<sequence length="93" mass="10489">MGTIVIESRACFPTINLSGERRQVFSPLIFSSFASIPFTSKSELEHDINHFLAGDLVSRIKTVHELSCPGVVSCADIDPRLSHEKSHRYDRWT</sequence>
<accession>A0ABQ7UI13</accession>
<dbReference type="EMBL" id="JAIVGD010000019">
    <property type="protein sequence ID" value="KAH0749104.1"/>
    <property type="molecule type" value="Genomic_DNA"/>
</dbReference>